<evidence type="ECO:0000313" key="3">
    <source>
        <dbReference type="Proteomes" id="UP001217083"/>
    </source>
</evidence>
<comment type="caution">
    <text evidence="2">The sequence shown here is derived from an EMBL/GenBank/DDBJ whole genome shotgun (WGS) entry which is preliminary data.</text>
</comment>
<dbReference type="SMART" id="SM00100">
    <property type="entry name" value="cNMP"/>
    <property type="match status" value="1"/>
</dbReference>
<dbReference type="Proteomes" id="UP001217083">
    <property type="component" value="Unassembled WGS sequence"/>
</dbReference>
<name>A0ABT5XNE6_9FLAO</name>
<dbReference type="InterPro" id="IPR018490">
    <property type="entry name" value="cNMP-bd_dom_sf"/>
</dbReference>
<organism evidence="2 3">
    <name type="scientific">Flagellimonas okinawensis</name>
    <dbReference type="NCBI Taxonomy" id="3031324"/>
    <lineage>
        <taxon>Bacteria</taxon>
        <taxon>Pseudomonadati</taxon>
        <taxon>Bacteroidota</taxon>
        <taxon>Flavobacteriia</taxon>
        <taxon>Flavobacteriales</taxon>
        <taxon>Flavobacteriaceae</taxon>
        <taxon>Flagellimonas</taxon>
    </lineage>
</organism>
<protein>
    <submittedName>
        <fullName evidence="2">Crp/Fnr family transcriptional regulator</fullName>
    </submittedName>
</protein>
<gene>
    <name evidence="2" type="ORF">PY091_09290</name>
</gene>
<dbReference type="PROSITE" id="PS50042">
    <property type="entry name" value="CNMP_BINDING_3"/>
    <property type="match status" value="1"/>
</dbReference>
<feature type="domain" description="Cyclic nucleotide-binding" evidence="1">
    <location>
        <begin position="10"/>
        <end position="88"/>
    </location>
</feature>
<sequence>MTSFIKKFNELKPVPLEIEREISSKIRVLHKRKGDFLYRENQFPDSVYLITKGCLRTFYHKNGKEKNTSIILENIIFGSTASVFFNQPAIDNAQFLEHSTIELIPNKDLTVLYEKYPEMETYRRKVAEEYCIFLEEKIRIMENTASNKYKILVERYPEILQRVSLQHIANLLNITQETLSRIRVNTFF</sequence>
<dbReference type="InterPro" id="IPR000595">
    <property type="entry name" value="cNMP-bd_dom"/>
</dbReference>
<dbReference type="CDD" id="cd00038">
    <property type="entry name" value="CAP_ED"/>
    <property type="match status" value="1"/>
</dbReference>
<dbReference type="RefSeq" id="WP_275614566.1">
    <property type="nucleotide sequence ID" value="NZ_JARFVA010000002.1"/>
</dbReference>
<evidence type="ECO:0000259" key="1">
    <source>
        <dbReference type="PROSITE" id="PS50042"/>
    </source>
</evidence>
<keyword evidence="3" id="KW-1185">Reference proteome</keyword>
<proteinExistence type="predicted"/>
<evidence type="ECO:0000313" key="2">
    <source>
        <dbReference type="EMBL" id="MDF0707409.1"/>
    </source>
</evidence>
<accession>A0ABT5XNE6</accession>
<dbReference type="Gene3D" id="2.60.120.10">
    <property type="entry name" value="Jelly Rolls"/>
    <property type="match status" value="1"/>
</dbReference>
<dbReference type="Pfam" id="PF00027">
    <property type="entry name" value="cNMP_binding"/>
    <property type="match status" value="1"/>
</dbReference>
<dbReference type="EMBL" id="JARFVA010000002">
    <property type="protein sequence ID" value="MDF0707409.1"/>
    <property type="molecule type" value="Genomic_DNA"/>
</dbReference>
<reference evidence="2 3" key="1">
    <citation type="submission" date="2023-03" db="EMBL/GenBank/DDBJ databases">
        <title>Muricauda XX sp. nov. and Muricauda XXX sp. nov., two novel species isolated from Okinawa Trough.</title>
        <authorList>
            <person name="Cao W."/>
            <person name="Deng X."/>
        </authorList>
    </citation>
    <scope>NUCLEOTIDE SEQUENCE [LARGE SCALE GENOMIC DNA]</scope>
    <source>
        <strain evidence="2 3">81s02</strain>
    </source>
</reference>
<dbReference type="InterPro" id="IPR014710">
    <property type="entry name" value="RmlC-like_jellyroll"/>
</dbReference>
<dbReference type="SUPFAM" id="SSF51206">
    <property type="entry name" value="cAMP-binding domain-like"/>
    <property type="match status" value="1"/>
</dbReference>